<dbReference type="InterPro" id="IPR058163">
    <property type="entry name" value="LysR-type_TF_proteobact-type"/>
</dbReference>
<keyword evidence="2" id="KW-0805">Transcription regulation</keyword>
<dbReference type="CDD" id="cd08422">
    <property type="entry name" value="PBP2_CrgA_like"/>
    <property type="match status" value="1"/>
</dbReference>
<dbReference type="PROSITE" id="PS50931">
    <property type="entry name" value="HTH_LYSR"/>
    <property type="match status" value="1"/>
</dbReference>
<evidence type="ECO:0000313" key="6">
    <source>
        <dbReference type="EMBL" id="SUD30033.1"/>
    </source>
</evidence>
<dbReference type="InterPro" id="IPR036390">
    <property type="entry name" value="WH_DNA-bd_sf"/>
</dbReference>
<organism evidence="6 7">
    <name type="scientific">Pseudomonas fluorescens</name>
    <dbReference type="NCBI Taxonomy" id="294"/>
    <lineage>
        <taxon>Bacteria</taxon>
        <taxon>Pseudomonadati</taxon>
        <taxon>Pseudomonadota</taxon>
        <taxon>Gammaproteobacteria</taxon>
        <taxon>Pseudomonadales</taxon>
        <taxon>Pseudomonadaceae</taxon>
        <taxon>Pseudomonas</taxon>
    </lineage>
</organism>
<evidence type="ECO:0000256" key="1">
    <source>
        <dbReference type="ARBA" id="ARBA00009437"/>
    </source>
</evidence>
<dbReference type="GO" id="GO:0006351">
    <property type="term" value="P:DNA-templated transcription"/>
    <property type="evidence" value="ECO:0007669"/>
    <property type="project" value="TreeGrafter"/>
</dbReference>
<dbReference type="InterPro" id="IPR005119">
    <property type="entry name" value="LysR_subst-bd"/>
</dbReference>
<keyword evidence="3" id="KW-0238">DNA-binding</keyword>
<comment type="similarity">
    <text evidence="1">Belongs to the LysR transcriptional regulatory family.</text>
</comment>
<dbReference type="InterPro" id="IPR036388">
    <property type="entry name" value="WH-like_DNA-bd_sf"/>
</dbReference>
<dbReference type="GO" id="GO:0003700">
    <property type="term" value="F:DNA-binding transcription factor activity"/>
    <property type="evidence" value="ECO:0007669"/>
    <property type="project" value="InterPro"/>
</dbReference>
<gene>
    <name evidence="6" type="primary">dmlR_8</name>
    <name evidence="6" type="ORF">NCTC10392_01939</name>
</gene>
<keyword evidence="4" id="KW-0804">Transcription</keyword>
<dbReference type="PANTHER" id="PTHR30537:SF66">
    <property type="entry name" value="IRON-REGULATED VIRULENCE REGULATORY PROTEIN IRGB"/>
    <property type="match status" value="1"/>
</dbReference>
<evidence type="ECO:0000313" key="7">
    <source>
        <dbReference type="Proteomes" id="UP000255125"/>
    </source>
</evidence>
<dbReference type="FunFam" id="1.10.10.10:FF:000001">
    <property type="entry name" value="LysR family transcriptional regulator"/>
    <property type="match status" value="1"/>
</dbReference>
<proteinExistence type="inferred from homology"/>
<dbReference type="SUPFAM" id="SSF46785">
    <property type="entry name" value="Winged helix' DNA-binding domain"/>
    <property type="match status" value="1"/>
</dbReference>
<dbReference type="Proteomes" id="UP000255125">
    <property type="component" value="Unassembled WGS sequence"/>
</dbReference>
<name>A0A379ICJ7_PSEFL</name>
<dbReference type="Pfam" id="PF00126">
    <property type="entry name" value="HTH_1"/>
    <property type="match status" value="1"/>
</dbReference>
<dbReference type="Pfam" id="PF03466">
    <property type="entry name" value="LysR_substrate"/>
    <property type="match status" value="1"/>
</dbReference>
<dbReference type="Gene3D" id="3.40.190.290">
    <property type="match status" value="1"/>
</dbReference>
<dbReference type="KEGG" id="pfn:HZ99_26495"/>
<dbReference type="OrthoDB" id="7010314at2"/>
<dbReference type="EMBL" id="UGUS01000002">
    <property type="protein sequence ID" value="SUD30033.1"/>
    <property type="molecule type" value="Genomic_DNA"/>
</dbReference>
<protein>
    <submittedName>
        <fullName evidence="6">LysR family transcriptional regulator</fullName>
    </submittedName>
</protein>
<dbReference type="RefSeq" id="WP_038447172.1">
    <property type="nucleotide sequence ID" value="NZ_CP008896.1"/>
</dbReference>
<evidence type="ECO:0000256" key="4">
    <source>
        <dbReference type="ARBA" id="ARBA00023163"/>
    </source>
</evidence>
<dbReference type="AlphaFoldDB" id="A0A379ICJ7"/>
<dbReference type="Gene3D" id="1.10.10.10">
    <property type="entry name" value="Winged helix-like DNA-binding domain superfamily/Winged helix DNA-binding domain"/>
    <property type="match status" value="1"/>
</dbReference>
<accession>A0A379ICJ7</accession>
<evidence type="ECO:0000256" key="2">
    <source>
        <dbReference type="ARBA" id="ARBA00023015"/>
    </source>
</evidence>
<evidence type="ECO:0000256" key="3">
    <source>
        <dbReference type="ARBA" id="ARBA00023125"/>
    </source>
</evidence>
<dbReference type="PANTHER" id="PTHR30537">
    <property type="entry name" value="HTH-TYPE TRANSCRIPTIONAL REGULATOR"/>
    <property type="match status" value="1"/>
</dbReference>
<evidence type="ECO:0000259" key="5">
    <source>
        <dbReference type="PROSITE" id="PS50931"/>
    </source>
</evidence>
<dbReference type="SUPFAM" id="SSF53850">
    <property type="entry name" value="Periplasmic binding protein-like II"/>
    <property type="match status" value="1"/>
</dbReference>
<dbReference type="GO" id="GO:0043565">
    <property type="term" value="F:sequence-specific DNA binding"/>
    <property type="evidence" value="ECO:0007669"/>
    <property type="project" value="TreeGrafter"/>
</dbReference>
<dbReference type="InterPro" id="IPR000847">
    <property type="entry name" value="LysR_HTH_N"/>
</dbReference>
<reference evidence="6 7" key="1">
    <citation type="submission" date="2018-06" db="EMBL/GenBank/DDBJ databases">
        <authorList>
            <consortium name="Pathogen Informatics"/>
            <person name="Doyle S."/>
        </authorList>
    </citation>
    <scope>NUCLEOTIDE SEQUENCE [LARGE SCALE GENOMIC DNA]</scope>
    <source>
        <strain evidence="6 7">NCTC10392</strain>
    </source>
</reference>
<feature type="domain" description="HTH lysR-type" evidence="5">
    <location>
        <begin position="1"/>
        <end position="58"/>
    </location>
</feature>
<sequence length="300" mass="33695">MDLNALRMFAAIAQSGSMTAAAEHLGIPLATISRRVRDLERELNVQLLQRSVHGTYLTDAGMRLYQHASRGLDILTRGERALQNEQARLKGLLRLSLPSSLKPWWEVLSRFQQRYPDIMLQVQASDRSDRLAEDGVDVIIRIGRCTQHSLANQRVFTYHHVLVAAPALLQRLGEPAEITDLHKFPCGVWSQGSTASWRLGKEVFKPDPTILTNDYAHLCSRALAGGVLTELPPFMAMEHIKNNQLVALLKEHPLPELEITLHYPSHPTTSPIVQAFLDFARQHIKHPAQLNTQSTLLTHA</sequence>